<dbReference type="InterPro" id="IPR000960">
    <property type="entry name" value="Flavin_mOase"/>
</dbReference>
<dbReference type="GO" id="GO:0103075">
    <property type="term" value="F:indole-3-pyruvate monooxygenase activity"/>
    <property type="evidence" value="ECO:0007669"/>
    <property type="project" value="UniProtKB-EC"/>
</dbReference>
<dbReference type="Gramene" id="LPERR01G25660.1">
    <property type="protein sequence ID" value="LPERR01G25660.1"/>
    <property type="gene ID" value="LPERR01G25660"/>
</dbReference>
<dbReference type="Gene3D" id="3.50.50.60">
    <property type="entry name" value="FAD/NAD(P)-binding domain"/>
    <property type="match status" value="1"/>
</dbReference>
<sequence>MDPWSEIEGKRAHDPIFQTYFSQNCRQPIDGFCKERITDASIAHSERCIWVPGPIIVGAGPSGLAVAACLKDKGVDSLVLERSNCIASLWQLKTYDRLSLHLPRQFCELPLMPFPDDYPIYPSKQQFVAYLESYAARFRIFPTYNRTVVCAEYDEKLLLWRVRTRATITMGEEVEYVSRWLVVATGENAEAVLPEIDGLEEFKGIVMHTSSYKNGSVFTGKRVLVVGRGNSGMEVCLDLCNHNAKPHIVVHILPREMLGQSTFGLSMWLLKWLPVHVVDRILLLIARTMLGDTAHLGLKRPTIGPLELKSLSGKTPVLDVGTFAKIKSGDIKVRPAIKQISGRQVEFMDTRLEEFDAIVLATGYKSNVPFWLKDRELFSEMDGLPRKAFPNGWKGENGLYSVGFTRRGLMGTSVDARRIAHDIEQQWKPRGKNPDVLL</sequence>
<comment type="similarity">
    <text evidence="2 9">Belongs to the FMO family.</text>
</comment>
<dbReference type="InterPro" id="IPR020946">
    <property type="entry name" value="Flavin_mOase-like"/>
</dbReference>
<evidence type="ECO:0000256" key="5">
    <source>
        <dbReference type="ARBA" id="ARBA00022857"/>
    </source>
</evidence>
<dbReference type="GO" id="GO:0009851">
    <property type="term" value="P:auxin biosynthetic process"/>
    <property type="evidence" value="ECO:0007669"/>
    <property type="project" value="TreeGrafter"/>
</dbReference>
<keyword evidence="11" id="KW-1185">Reference proteome</keyword>
<dbReference type="PANTHER" id="PTHR43539:SF38">
    <property type="entry name" value="INDOLE-3-PYRUVATE MONOOXYGENASE YUCCA6"/>
    <property type="match status" value="1"/>
</dbReference>
<reference evidence="10" key="3">
    <citation type="submission" date="2015-04" db="UniProtKB">
        <authorList>
            <consortium name="EnsemblPlants"/>
        </authorList>
    </citation>
    <scope>IDENTIFICATION</scope>
</reference>
<keyword evidence="4 9" id="KW-0274">FAD</keyword>
<dbReference type="HOGENOM" id="CLU_006909_2_0_1"/>
<protein>
    <recommendedName>
        <fullName evidence="9">Flavin-containing monooxygenase</fullName>
        <ecNumber evidence="9">1.-.-.-</ecNumber>
    </recommendedName>
</protein>
<evidence type="ECO:0000256" key="3">
    <source>
        <dbReference type="ARBA" id="ARBA00022630"/>
    </source>
</evidence>
<dbReference type="PANTHER" id="PTHR43539">
    <property type="entry name" value="FLAVIN-BINDING MONOOXYGENASE-LIKE PROTEIN (AFU_ORTHOLOGUE AFUA_4G09220)"/>
    <property type="match status" value="1"/>
</dbReference>
<evidence type="ECO:0000256" key="2">
    <source>
        <dbReference type="ARBA" id="ARBA00009183"/>
    </source>
</evidence>
<comment type="catalytic activity">
    <reaction evidence="8">
        <text>indole-3-pyruvate + NADPH + O2 + H(+) = (indol-3-yl)acetate + CO2 + NADP(+) + H2O</text>
        <dbReference type="Rhea" id="RHEA:34331"/>
        <dbReference type="ChEBI" id="CHEBI:15377"/>
        <dbReference type="ChEBI" id="CHEBI:15378"/>
        <dbReference type="ChEBI" id="CHEBI:15379"/>
        <dbReference type="ChEBI" id="CHEBI:16526"/>
        <dbReference type="ChEBI" id="CHEBI:17640"/>
        <dbReference type="ChEBI" id="CHEBI:30854"/>
        <dbReference type="ChEBI" id="CHEBI:57783"/>
        <dbReference type="ChEBI" id="CHEBI:58349"/>
        <dbReference type="EC" id="1.14.13.168"/>
    </reaction>
</comment>
<evidence type="ECO:0000256" key="9">
    <source>
        <dbReference type="RuleBase" id="RU361177"/>
    </source>
</evidence>
<dbReference type="GO" id="GO:0050661">
    <property type="term" value="F:NADP binding"/>
    <property type="evidence" value="ECO:0007669"/>
    <property type="project" value="InterPro"/>
</dbReference>
<dbReference type="SUPFAM" id="SSF51905">
    <property type="entry name" value="FAD/NAD(P)-binding domain"/>
    <property type="match status" value="2"/>
</dbReference>
<dbReference type="STRING" id="77586.A0A0D9V5A9"/>
<dbReference type="AlphaFoldDB" id="A0A0D9V5A9"/>
<keyword evidence="3 9" id="KW-0285">Flavoprotein</keyword>
<dbReference type="EnsemblPlants" id="LPERR01G25660.1">
    <property type="protein sequence ID" value="LPERR01G25660.1"/>
    <property type="gene ID" value="LPERR01G25660"/>
</dbReference>
<dbReference type="Proteomes" id="UP000032180">
    <property type="component" value="Chromosome 1"/>
</dbReference>
<name>A0A0D9V5A9_9ORYZ</name>
<dbReference type="EC" id="1.-.-.-" evidence="9"/>
<dbReference type="Pfam" id="PF00743">
    <property type="entry name" value="FMO-like"/>
    <property type="match status" value="1"/>
</dbReference>
<comment type="cofactor">
    <cofactor evidence="1 9">
        <name>FAD</name>
        <dbReference type="ChEBI" id="CHEBI:57692"/>
    </cofactor>
</comment>
<dbReference type="eggNOG" id="KOG1399">
    <property type="taxonomic scope" value="Eukaryota"/>
</dbReference>
<dbReference type="InterPro" id="IPR050982">
    <property type="entry name" value="Auxin_biosynth/cation_transpt"/>
</dbReference>
<evidence type="ECO:0000313" key="10">
    <source>
        <dbReference type="EnsemblPlants" id="LPERR01G25660.1"/>
    </source>
</evidence>
<keyword evidence="7 9" id="KW-0503">Monooxygenase</keyword>
<evidence type="ECO:0000256" key="6">
    <source>
        <dbReference type="ARBA" id="ARBA00023002"/>
    </source>
</evidence>
<dbReference type="GO" id="GO:0004499">
    <property type="term" value="F:N,N-dimethylaniline monooxygenase activity"/>
    <property type="evidence" value="ECO:0007669"/>
    <property type="project" value="InterPro"/>
</dbReference>
<evidence type="ECO:0000256" key="4">
    <source>
        <dbReference type="ARBA" id="ARBA00022827"/>
    </source>
</evidence>
<evidence type="ECO:0000256" key="8">
    <source>
        <dbReference type="ARBA" id="ARBA00047707"/>
    </source>
</evidence>
<reference evidence="11" key="2">
    <citation type="submission" date="2013-12" db="EMBL/GenBank/DDBJ databases">
        <authorList>
            <person name="Yu Y."/>
            <person name="Lee S."/>
            <person name="de Baynast K."/>
            <person name="Wissotski M."/>
            <person name="Liu L."/>
            <person name="Talag J."/>
            <person name="Goicoechea J."/>
            <person name="Angelova A."/>
            <person name="Jetty R."/>
            <person name="Kudrna D."/>
            <person name="Golser W."/>
            <person name="Rivera L."/>
            <person name="Zhang J."/>
            <person name="Wing R."/>
        </authorList>
    </citation>
    <scope>NUCLEOTIDE SEQUENCE</scope>
</reference>
<accession>A0A0D9V5A9</accession>
<evidence type="ECO:0000256" key="1">
    <source>
        <dbReference type="ARBA" id="ARBA00001974"/>
    </source>
</evidence>
<dbReference type="FunFam" id="3.50.50.60:FF:000100">
    <property type="entry name" value="Flavin-containing monooxygenase"/>
    <property type="match status" value="1"/>
</dbReference>
<proteinExistence type="inferred from homology"/>
<dbReference type="InterPro" id="IPR036188">
    <property type="entry name" value="FAD/NAD-bd_sf"/>
</dbReference>
<evidence type="ECO:0000256" key="7">
    <source>
        <dbReference type="ARBA" id="ARBA00023033"/>
    </source>
</evidence>
<evidence type="ECO:0000313" key="11">
    <source>
        <dbReference type="Proteomes" id="UP000032180"/>
    </source>
</evidence>
<keyword evidence="6 9" id="KW-0560">Oxidoreductase</keyword>
<organism evidence="10 11">
    <name type="scientific">Leersia perrieri</name>
    <dbReference type="NCBI Taxonomy" id="77586"/>
    <lineage>
        <taxon>Eukaryota</taxon>
        <taxon>Viridiplantae</taxon>
        <taxon>Streptophyta</taxon>
        <taxon>Embryophyta</taxon>
        <taxon>Tracheophyta</taxon>
        <taxon>Spermatophyta</taxon>
        <taxon>Magnoliopsida</taxon>
        <taxon>Liliopsida</taxon>
        <taxon>Poales</taxon>
        <taxon>Poaceae</taxon>
        <taxon>BOP clade</taxon>
        <taxon>Oryzoideae</taxon>
        <taxon>Oryzeae</taxon>
        <taxon>Oryzinae</taxon>
        <taxon>Leersia</taxon>
    </lineage>
</organism>
<keyword evidence="5" id="KW-0521">NADP</keyword>
<dbReference type="GO" id="GO:0050660">
    <property type="term" value="F:flavin adenine dinucleotide binding"/>
    <property type="evidence" value="ECO:0007669"/>
    <property type="project" value="InterPro"/>
</dbReference>
<dbReference type="PRINTS" id="PR00370">
    <property type="entry name" value="FMOXYGENASE"/>
</dbReference>
<reference evidence="10 11" key="1">
    <citation type="submission" date="2012-08" db="EMBL/GenBank/DDBJ databases">
        <title>Oryza genome evolution.</title>
        <authorList>
            <person name="Wing R.A."/>
        </authorList>
    </citation>
    <scope>NUCLEOTIDE SEQUENCE</scope>
</reference>